<evidence type="ECO:0000313" key="2">
    <source>
        <dbReference type="Proteomes" id="UP001303324"/>
    </source>
</evidence>
<keyword evidence="2" id="KW-1185">Reference proteome</keyword>
<organism evidence="1 2">
    <name type="scientific">Mesobacillus jeotgali</name>
    <dbReference type="NCBI Taxonomy" id="129985"/>
    <lineage>
        <taxon>Bacteria</taxon>
        <taxon>Bacillati</taxon>
        <taxon>Bacillota</taxon>
        <taxon>Bacilli</taxon>
        <taxon>Bacillales</taxon>
        <taxon>Bacillaceae</taxon>
        <taxon>Mesobacillus</taxon>
    </lineage>
</organism>
<evidence type="ECO:0000313" key="1">
    <source>
        <dbReference type="EMBL" id="WNF22657.1"/>
    </source>
</evidence>
<name>A0ABY9VIF3_9BACI</name>
<protein>
    <recommendedName>
        <fullName evidence="3">Glycine zipper family protein</fullName>
    </recommendedName>
</protein>
<accession>A0ABY9VIF3</accession>
<proteinExistence type="predicted"/>
<dbReference type="RefSeq" id="WP_311072759.1">
    <property type="nucleotide sequence ID" value="NZ_CP134494.1"/>
</dbReference>
<gene>
    <name evidence="1" type="ORF">RH061_21285</name>
</gene>
<sequence length="425" mass="47109">MNKSQWELFVHFWENGKYEEAVEVQLESEPRGGLNVVDKLFRSQGINSSATIAGFSFMDILYDYFMINPAVMDAIDFARSEDLASFFTFQQFAAGFDFDNAGELTRLKGYTAEQLVALELQGKGHDVSFPEASNQAGFDLIVDGQPFQVKCLGTPGGVYEHFRAYPDLPVLVNRELIPSLADHPLVYGTDVSNQTVEVITRSTLKHAAEFTELDIPMITLGISSLTNGYKVIRGGISTRIAGLNIANETAARGAGALAGKGIGLVLGPLFGPAGTVVLPMMLGMAGGYSGKKLTKYIKQLYTQKERDLVFNHLGILIGKVLQAFPKKETIKESKFQEANTLIKKHPTLRFLTGAFTEKHKEKLAYLINKKQELNNYQEKVKQQAIDLESDVPHILDTILKSQVHPSLFQKELTTFGESYNNLKKI</sequence>
<dbReference type="Proteomes" id="UP001303324">
    <property type="component" value="Chromosome"/>
</dbReference>
<dbReference type="EMBL" id="CP134494">
    <property type="protein sequence ID" value="WNF22657.1"/>
    <property type="molecule type" value="Genomic_DNA"/>
</dbReference>
<reference evidence="1 2" key="1">
    <citation type="submission" date="2023-09" db="EMBL/GenBank/DDBJ databases">
        <title>Microbial mechanism of fulvic acid promoting antimony reduction mineralization in rice fields.</title>
        <authorList>
            <person name="Chen G."/>
            <person name="Lan J."/>
        </authorList>
    </citation>
    <scope>NUCLEOTIDE SEQUENCE [LARGE SCALE GENOMIC DNA]</scope>
    <source>
        <strain evidence="1 2">PS1</strain>
    </source>
</reference>
<evidence type="ECO:0008006" key="3">
    <source>
        <dbReference type="Google" id="ProtNLM"/>
    </source>
</evidence>